<dbReference type="SUPFAM" id="SSF47090">
    <property type="entry name" value="PGBD-like"/>
    <property type="match status" value="1"/>
</dbReference>
<organism evidence="3 4">
    <name type="scientific">Nocardiopsis exhalans</name>
    <dbReference type="NCBI Taxonomy" id="163604"/>
    <lineage>
        <taxon>Bacteria</taxon>
        <taxon>Bacillati</taxon>
        <taxon>Actinomycetota</taxon>
        <taxon>Actinomycetes</taxon>
        <taxon>Streptosporangiales</taxon>
        <taxon>Nocardiopsidaceae</taxon>
        <taxon>Nocardiopsis</taxon>
    </lineage>
</organism>
<evidence type="ECO:0000313" key="3">
    <source>
        <dbReference type="EMBL" id="USY20854.1"/>
    </source>
</evidence>
<dbReference type="Gene3D" id="1.10.101.10">
    <property type="entry name" value="PGBD-like superfamily/PGBD"/>
    <property type="match status" value="1"/>
</dbReference>
<dbReference type="EMBL" id="CP099837">
    <property type="protein sequence ID" value="USY20854.1"/>
    <property type="molecule type" value="Genomic_DNA"/>
</dbReference>
<dbReference type="InterPro" id="IPR036366">
    <property type="entry name" value="PGBDSf"/>
</dbReference>
<name>A0ABY5D931_9ACTN</name>
<evidence type="ECO:0000313" key="4">
    <source>
        <dbReference type="Proteomes" id="UP001055940"/>
    </source>
</evidence>
<dbReference type="Proteomes" id="UP001055940">
    <property type="component" value="Chromosome"/>
</dbReference>
<dbReference type="Pfam" id="PF01471">
    <property type="entry name" value="PG_binding_1"/>
    <property type="match status" value="1"/>
</dbReference>
<feature type="chain" id="PRO_5045739717" evidence="1">
    <location>
        <begin position="31"/>
        <end position="225"/>
    </location>
</feature>
<keyword evidence="4" id="KW-1185">Reference proteome</keyword>
<dbReference type="InterPro" id="IPR036365">
    <property type="entry name" value="PGBD-like_sf"/>
</dbReference>
<protein>
    <submittedName>
        <fullName evidence="3">Peptidoglycan-binding protein</fullName>
    </submittedName>
</protein>
<gene>
    <name evidence="3" type="ORF">NE857_04155</name>
</gene>
<reference evidence="3" key="1">
    <citation type="submission" date="2022-06" db="EMBL/GenBank/DDBJ databases">
        <authorList>
            <person name="Ping M."/>
        </authorList>
    </citation>
    <scope>NUCLEOTIDE SEQUENCE</scope>
    <source>
        <strain evidence="3">JCM11759T</strain>
    </source>
</reference>
<sequence length="225" mass="24249">MGNPTTAAKLSGAALLATGFIGAGTLTASAAFANENDMQPIAPADAPGIMERPWPEYPADGETHTNILVATSYLHHQTDADGDPYWDQPPTNTYNEELKEVLEVYQDDHGELKEEMWAHFSDIQFDLNTPRALWGPPSGLNYYGSGHEGPGVEALQSLLIHQGYLEPDELDGHYGPITEDAVIRYQTDMVCDEAAIAVSAADCVDGLAGEVTFRALVAFEPGETP</sequence>
<proteinExistence type="predicted"/>
<accession>A0ABY5D931</accession>
<feature type="signal peptide" evidence="1">
    <location>
        <begin position="1"/>
        <end position="30"/>
    </location>
</feature>
<dbReference type="RefSeq" id="WP_254419879.1">
    <property type="nucleotide sequence ID" value="NZ_BAAAJB010000049.1"/>
</dbReference>
<feature type="domain" description="Peptidoglycan binding-like" evidence="2">
    <location>
        <begin position="149"/>
        <end position="188"/>
    </location>
</feature>
<keyword evidence="1" id="KW-0732">Signal</keyword>
<evidence type="ECO:0000256" key="1">
    <source>
        <dbReference type="SAM" id="SignalP"/>
    </source>
</evidence>
<evidence type="ECO:0000259" key="2">
    <source>
        <dbReference type="Pfam" id="PF01471"/>
    </source>
</evidence>
<dbReference type="InterPro" id="IPR002477">
    <property type="entry name" value="Peptidoglycan-bd-like"/>
</dbReference>